<dbReference type="Gene3D" id="3.30.9.10">
    <property type="entry name" value="D-Amino Acid Oxidase, subunit A, domain 2"/>
    <property type="match status" value="1"/>
</dbReference>
<dbReference type="AlphaFoldDB" id="A0A841RAQ8"/>
<feature type="domain" description="BFD-like [2Fe-2S]-binding" evidence="2">
    <location>
        <begin position="488"/>
        <end position="541"/>
    </location>
</feature>
<dbReference type="InterPro" id="IPR036188">
    <property type="entry name" value="FAD/NAD-bd_sf"/>
</dbReference>
<name>A0A841RAQ8_9SPIO</name>
<dbReference type="Gene3D" id="3.50.50.60">
    <property type="entry name" value="FAD/NAD(P)-binding domain"/>
    <property type="match status" value="1"/>
</dbReference>
<dbReference type="Pfam" id="PF01266">
    <property type="entry name" value="DAO"/>
    <property type="match status" value="1"/>
</dbReference>
<sequence length="566" mass="62451">MDKLQKVKKELSKLGLSGTVKADEFRKSIRLTGHVDSWDRKVAAGFAAANRGYKGVLNDITVEGIGEEKIYRFDPGDRVLEGRYFDAVIIGGGIIGCATARELARYNISIALLEKEEDLAMQTSSRNDGMIHPGFAAHPGTKKAHYNVLGNRMYTQWAEELGFELKRPGSLVLFPSKLEKYVIPLMKRRARQNGVDGDYRYISRKKVFEMEPNVTEDQQGAFFLPSAGIISPYKATIAMAENAVQNGAEVFLNCFVESFEMREGRIAAVRTGRGTVKCGAVINCAGNFADVIAGLADDRFFSLHGRKGTECILDRNTGLTQHSILSMPRLIQKNSKTKGGGVVPCIEGNILLGPTAEEQPWREDYSTDRNSFTELLQKLDLNKKLSGSSVITYFSGIRPASWEEDFIIEPSQRVENLVHGAAIQSPGVASAPAIAVDLAKMTVEILSKDKSVGERTDFEPVRKAAYHQIDSVEERREMVVKNPLYGNIICRCETISEQEIRDVLRGPLPVTSLDAIKRRIRAGAGRCHGGFCTPRIMEIISDELGIPMVEITRKGDSSPVLSGETK</sequence>
<dbReference type="CDD" id="cd19946">
    <property type="entry name" value="GlpA-like_Fer2_BFD-like"/>
    <property type="match status" value="1"/>
</dbReference>
<reference evidence="3 4" key="1">
    <citation type="submission" date="2020-08" db="EMBL/GenBank/DDBJ databases">
        <title>Genomic Encyclopedia of Type Strains, Phase IV (KMG-IV): sequencing the most valuable type-strain genomes for metagenomic binning, comparative biology and taxonomic classification.</title>
        <authorList>
            <person name="Goeker M."/>
        </authorList>
    </citation>
    <scope>NUCLEOTIDE SEQUENCE [LARGE SCALE GENOMIC DNA]</scope>
    <source>
        <strain evidence="3 4">DSM 2461</strain>
    </source>
</reference>
<keyword evidence="3" id="KW-0560">Oxidoreductase</keyword>
<dbReference type="Gene3D" id="1.10.10.1100">
    <property type="entry name" value="BFD-like [2Fe-2S]-binding domain"/>
    <property type="match status" value="1"/>
</dbReference>
<evidence type="ECO:0000259" key="2">
    <source>
        <dbReference type="Pfam" id="PF04324"/>
    </source>
</evidence>
<dbReference type="InterPro" id="IPR052745">
    <property type="entry name" value="G3P_Oxidase/Oxidoreductase"/>
</dbReference>
<dbReference type="SUPFAM" id="SSF51905">
    <property type="entry name" value="FAD/NAD(P)-binding domain"/>
    <property type="match status" value="1"/>
</dbReference>
<dbReference type="Proteomes" id="UP000587760">
    <property type="component" value="Unassembled WGS sequence"/>
</dbReference>
<dbReference type="RefSeq" id="WP_184746672.1">
    <property type="nucleotide sequence ID" value="NZ_JACHGJ010000003.1"/>
</dbReference>
<dbReference type="PANTHER" id="PTHR42720">
    <property type="entry name" value="GLYCEROL-3-PHOSPHATE DEHYDROGENASE"/>
    <property type="match status" value="1"/>
</dbReference>
<dbReference type="Pfam" id="PF04324">
    <property type="entry name" value="Fer2_BFD"/>
    <property type="match status" value="1"/>
</dbReference>
<evidence type="ECO:0000259" key="1">
    <source>
        <dbReference type="Pfam" id="PF01266"/>
    </source>
</evidence>
<protein>
    <submittedName>
        <fullName evidence="3">Glycerol-3-phosphate dehydrogenase</fullName>
        <ecNumber evidence="3">1.1.5.3</ecNumber>
    </submittedName>
</protein>
<feature type="domain" description="FAD dependent oxidoreductase" evidence="1">
    <location>
        <begin position="86"/>
        <end position="440"/>
    </location>
</feature>
<keyword evidence="4" id="KW-1185">Reference proteome</keyword>
<comment type="caution">
    <text evidence="3">The sequence shown here is derived from an EMBL/GenBank/DDBJ whole genome shotgun (WGS) entry which is preliminary data.</text>
</comment>
<proteinExistence type="predicted"/>
<dbReference type="InterPro" id="IPR041854">
    <property type="entry name" value="BFD-like_2Fe2S-bd_dom_sf"/>
</dbReference>
<dbReference type="InterPro" id="IPR007419">
    <property type="entry name" value="BFD-like_2Fe2S-bd_dom"/>
</dbReference>
<dbReference type="EC" id="1.1.5.3" evidence="3"/>
<accession>A0A841RAQ8</accession>
<evidence type="ECO:0000313" key="3">
    <source>
        <dbReference type="EMBL" id="MBB6480441.1"/>
    </source>
</evidence>
<dbReference type="PANTHER" id="PTHR42720:SF1">
    <property type="entry name" value="GLYCEROL 3-PHOSPHATE OXIDASE"/>
    <property type="match status" value="1"/>
</dbReference>
<dbReference type="GO" id="GO:0004368">
    <property type="term" value="F:glycerol-3-phosphate dehydrogenase (quinone) activity"/>
    <property type="evidence" value="ECO:0007669"/>
    <property type="project" value="UniProtKB-EC"/>
</dbReference>
<gene>
    <name evidence="3" type="ORF">HNR50_002104</name>
</gene>
<evidence type="ECO:0000313" key="4">
    <source>
        <dbReference type="Proteomes" id="UP000587760"/>
    </source>
</evidence>
<dbReference type="InterPro" id="IPR006076">
    <property type="entry name" value="FAD-dep_OxRdtase"/>
</dbReference>
<dbReference type="EMBL" id="JACHGJ010000003">
    <property type="protein sequence ID" value="MBB6480441.1"/>
    <property type="molecule type" value="Genomic_DNA"/>
</dbReference>
<organism evidence="3 4">
    <name type="scientific">Spirochaeta isovalerica</name>
    <dbReference type="NCBI Taxonomy" id="150"/>
    <lineage>
        <taxon>Bacteria</taxon>
        <taxon>Pseudomonadati</taxon>
        <taxon>Spirochaetota</taxon>
        <taxon>Spirochaetia</taxon>
        <taxon>Spirochaetales</taxon>
        <taxon>Spirochaetaceae</taxon>
        <taxon>Spirochaeta</taxon>
    </lineage>
</organism>